<feature type="coiled-coil region" evidence="1">
    <location>
        <begin position="58"/>
        <end position="131"/>
    </location>
</feature>
<keyword evidence="3" id="KW-1185">Reference proteome</keyword>
<dbReference type="Gramene" id="PSR92983">
    <property type="protein sequence ID" value="PSR92983"/>
    <property type="gene ID" value="CEY00_Acc27592"/>
</dbReference>
<comment type="caution">
    <text evidence="2">The sequence shown here is derived from an EMBL/GenBank/DDBJ whole genome shotgun (WGS) entry which is preliminary data.</text>
</comment>
<name>A0A2R6PKY6_ACTCC</name>
<dbReference type="OrthoDB" id="1702182at2759"/>
<dbReference type="Proteomes" id="UP000241394">
    <property type="component" value="Chromosome LG24"/>
</dbReference>
<keyword evidence="1" id="KW-0175">Coiled coil</keyword>
<dbReference type="InParanoid" id="A0A2R6PKY6"/>
<evidence type="ECO:0000313" key="2">
    <source>
        <dbReference type="EMBL" id="PSR92983.1"/>
    </source>
</evidence>
<reference evidence="3" key="2">
    <citation type="journal article" date="2018" name="BMC Genomics">
        <title>A manually annotated Actinidia chinensis var. chinensis (kiwifruit) genome highlights the challenges associated with draft genomes and gene prediction in plants.</title>
        <authorList>
            <person name="Pilkington S.M."/>
            <person name="Crowhurst R."/>
            <person name="Hilario E."/>
            <person name="Nardozza S."/>
            <person name="Fraser L."/>
            <person name="Peng Y."/>
            <person name="Gunaseelan K."/>
            <person name="Simpson R."/>
            <person name="Tahir J."/>
            <person name="Deroles S.C."/>
            <person name="Templeton K."/>
            <person name="Luo Z."/>
            <person name="Davy M."/>
            <person name="Cheng C."/>
            <person name="McNeilage M."/>
            <person name="Scaglione D."/>
            <person name="Liu Y."/>
            <person name="Zhang Q."/>
            <person name="Datson P."/>
            <person name="De Silva N."/>
            <person name="Gardiner S.E."/>
            <person name="Bassett H."/>
            <person name="Chagne D."/>
            <person name="McCallum J."/>
            <person name="Dzierzon H."/>
            <person name="Deng C."/>
            <person name="Wang Y.Y."/>
            <person name="Barron L."/>
            <person name="Manako K."/>
            <person name="Bowen J."/>
            <person name="Foster T.M."/>
            <person name="Erridge Z.A."/>
            <person name="Tiffin H."/>
            <person name="Waite C.N."/>
            <person name="Davies K.M."/>
            <person name="Grierson E.P."/>
            <person name="Laing W.A."/>
            <person name="Kirk R."/>
            <person name="Chen X."/>
            <person name="Wood M."/>
            <person name="Montefiori M."/>
            <person name="Brummell D.A."/>
            <person name="Schwinn K.E."/>
            <person name="Catanach A."/>
            <person name="Fullerton C."/>
            <person name="Li D."/>
            <person name="Meiyalaghan S."/>
            <person name="Nieuwenhuizen N."/>
            <person name="Read N."/>
            <person name="Prakash R."/>
            <person name="Hunter D."/>
            <person name="Zhang H."/>
            <person name="McKenzie M."/>
            <person name="Knabel M."/>
            <person name="Harris A."/>
            <person name="Allan A.C."/>
            <person name="Gleave A."/>
            <person name="Chen A."/>
            <person name="Janssen B.J."/>
            <person name="Plunkett B."/>
            <person name="Ampomah-Dwamena C."/>
            <person name="Voogd C."/>
            <person name="Leif D."/>
            <person name="Lafferty D."/>
            <person name="Souleyre E.J.F."/>
            <person name="Varkonyi-Gasic E."/>
            <person name="Gambi F."/>
            <person name="Hanley J."/>
            <person name="Yao J.L."/>
            <person name="Cheung J."/>
            <person name="David K.M."/>
            <person name="Warren B."/>
            <person name="Marsh K."/>
            <person name="Snowden K.C."/>
            <person name="Lin-Wang K."/>
            <person name="Brian L."/>
            <person name="Martinez-Sanchez M."/>
            <person name="Wang M."/>
            <person name="Ileperuma N."/>
            <person name="Macnee N."/>
            <person name="Campin R."/>
            <person name="McAtee P."/>
            <person name="Drummond R.S.M."/>
            <person name="Espley R.V."/>
            <person name="Ireland H.S."/>
            <person name="Wu R."/>
            <person name="Atkinson R.G."/>
            <person name="Karunairetnam S."/>
            <person name="Bulley S."/>
            <person name="Chunkath S."/>
            <person name="Hanley Z."/>
            <person name="Storey R."/>
            <person name="Thrimawithana A.H."/>
            <person name="Thomson S."/>
            <person name="David C."/>
            <person name="Testolin R."/>
            <person name="Huang H."/>
            <person name="Hellens R.P."/>
            <person name="Schaffer R.J."/>
        </authorList>
    </citation>
    <scope>NUCLEOTIDE SEQUENCE [LARGE SCALE GENOMIC DNA]</scope>
    <source>
        <strain evidence="3">cv. Red5</strain>
    </source>
</reference>
<accession>A0A2R6PKY6</accession>
<organism evidence="2 3">
    <name type="scientific">Actinidia chinensis var. chinensis</name>
    <name type="common">Chinese soft-hair kiwi</name>
    <dbReference type="NCBI Taxonomy" id="1590841"/>
    <lineage>
        <taxon>Eukaryota</taxon>
        <taxon>Viridiplantae</taxon>
        <taxon>Streptophyta</taxon>
        <taxon>Embryophyta</taxon>
        <taxon>Tracheophyta</taxon>
        <taxon>Spermatophyta</taxon>
        <taxon>Magnoliopsida</taxon>
        <taxon>eudicotyledons</taxon>
        <taxon>Gunneridae</taxon>
        <taxon>Pentapetalae</taxon>
        <taxon>asterids</taxon>
        <taxon>Ericales</taxon>
        <taxon>Actinidiaceae</taxon>
        <taxon>Actinidia</taxon>
    </lineage>
</organism>
<reference evidence="2 3" key="1">
    <citation type="submission" date="2017-07" db="EMBL/GenBank/DDBJ databases">
        <title>An improved, manually edited Actinidia chinensis var. chinensis (kiwifruit) genome highlights the challenges associated with draft genomes and gene prediction in plants.</title>
        <authorList>
            <person name="Pilkington S."/>
            <person name="Crowhurst R."/>
            <person name="Hilario E."/>
            <person name="Nardozza S."/>
            <person name="Fraser L."/>
            <person name="Peng Y."/>
            <person name="Gunaseelan K."/>
            <person name="Simpson R."/>
            <person name="Tahir J."/>
            <person name="Deroles S."/>
            <person name="Templeton K."/>
            <person name="Luo Z."/>
            <person name="Davy M."/>
            <person name="Cheng C."/>
            <person name="Mcneilage M."/>
            <person name="Scaglione D."/>
            <person name="Liu Y."/>
            <person name="Zhang Q."/>
            <person name="Datson P."/>
            <person name="De Silva N."/>
            <person name="Gardiner S."/>
            <person name="Bassett H."/>
            <person name="Chagne D."/>
            <person name="Mccallum J."/>
            <person name="Dzierzon H."/>
            <person name="Deng C."/>
            <person name="Wang Y.-Y."/>
            <person name="Barron N."/>
            <person name="Manako K."/>
            <person name="Bowen J."/>
            <person name="Foster T."/>
            <person name="Erridge Z."/>
            <person name="Tiffin H."/>
            <person name="Waite C."/>
            <person name="Davies K."/>
            <person name="Grierson E."/>
            <person name="Laing W."/>
            <person name="Kirk R."/>
            <person name="Chen X."/>
            <person name="Wood M."/>
            <person name="Montefiori M."/>
            <person name="Brummell D."/>
            <person name="Schwinn K."/>
            <person name="Catanach A."/>
            <person name="Fullerton C."/>
            <person name="Li D."/>
            <person name="Meiyalaghan S."/>
            <person name="Nieuwenhuizen N."/>
            <person name="Read N."/>
            <person name="Prakash R."/>
            <person name="Hunter D."/>
            <person name="Zhang H."/>
            <person name="Mckenzie M."/>
            <person name="Knabel M."/>
            <person name="Harris A."/>
            <person name="Allan A."/>
            <person name="Chen A."/>
            <person name="Janssen B."/>
            <person name="Plunkett B."/>
            <person name="Dwamena C."/>
            <person name="Voogd C."/>
            <person name="Leif D."/>
            <person name="Lafferty D."/>
            <person name="Souleyre E."/>
            <person name="Varkonyi-Gasic E."/>
            <person name="Gambi F."/>
            <person name="Hanley J."/>
            <person name="Yao J.-L."/>
            <person name="Cheung J."/>
            <person name="David K."/>
            <person name="Warren B."/>
            <person name="Marsh K."/>
            <person name="Snowden K."/>
            <person name="Lin-Wang K."/>
            <person name="Brian L."/>
            <person name="Martinez-Sanchez M."/>
            <person name="Wang M."/>
            <person name="Ileperuma N."/>
            <person name="Macnee N."/>
            <person name="Campin R."/>
            <person name="Mcatee P."/>
            <person name="Drummond R."/>
            <person name="Espley R."/>
            <person name="Ireland H."/>
            <person name="Wu R."/>
            <person name="Atkinson R."/>
            <person name="Karunairetnam S."/>
            <person name="Bulley S."/>
            <person name="Chunkath S."/>
            <person name="Hanley Z."/>
            <person name="Storey R."/>
            <person name="Thrimawithana A."/>
            <person name="Thomson S."/>
            <person name="David C."/>
            <person name="Testolin R."/>
        </authorList>
    </citation>
    <scope>NUCLEOTIDE SEQUENCE [LARGE SCALE GENOMIC DNA]</scope>
    <source>
        <strain evidence="3">cv. Red5</strain>
        <tissue evidence="2">Young leaf</tissue>
    </source>
</reference>
<evidence type="ECO:0000313" key="3">
    <source>
        <dbReference type="Proteomes" id="UP000241394"/>
    </source>
</evidence>
<dbReference type="EMBL" id="NKQK01000024">
    <property type="protein sequence ID" value="PSR92983.1"/>
    <property type="molecule type" value="Genomic_DNA"/>
</dbReference>
<gene>
    <name evidence="2" type="ORF">CEY00_Acc27592</name>
</gene>
<sequence length="247" mass="29469">MENMQEEHNVEFGAEQKAISKQVQEKGLCKVCFEIFSRNKNPMLRPLQDENGLLKDENREMEESVFVLNMQLNKLREEKTIELEELRSRLKENEERMQEMRITMQTLIHENDRLKSENIRLQNENDNLVDQVNQGTVQTSPETVIYEGPSPGGLLRVKRLQIRSVIRNIKKKQRKIKNLREYQHTEIKGKVYDTQREMIYGDVDSMHESSERKKKPILYPHHGAVAFYLNDEDNEKMNFLYHHKKRQ</sequence>
<proteinExistence type="predicted"/>
<protein>
    <submittedName>
        <fullName evidence="2">Rab11 family-interacting protein</fullName>
    </submittedName>
</protein>
<dbReference type="AlphaFoldDB" id="A0A2R6PKY6"/>
<evidence type="ECO:0000256" key="1">
    <source>
        <dbReference type="SAM" id="Coils"/>
    </source>
</evidence>